<feature type="transmembrane region" description="Helical" evidence="1">
    <location>
        <begin position="315"/>
        <end position="338"/>
    </location>
</feature>
<dbReference type="Pfam" id="PF02517">
    <property type="entry name" value="Rce1-like"/>
    <property type="match status" value="2"/>
</dbReference>
<dbReference type="PANTHER" id="PTHR36435:SF1">
    <property type="entry name" value="CAAX AMINO TERMINAL PROTEASE FAMILY PROTEIN"/>
    <property type="match status" value="1"/>
</dbReference>
<evidence type="ECO:0000259" key="2">
    <source>
        <dbReference type="Pfam" id="PF02517"/>
    </source>
</evidence>
<dbReference type="Proteomes" id="UP000322214">
    <property type="component" value="Chromosome"/>
</dbReference>
<keyword evidence="4" id="KW-1185">Reference proteome</keyword>
<feature type="transmembrane region" description="Helical" evidence="1">
    <location>
        <begin position="126"/>
        <end position="146"/>
    </location>
</feature>
<gene>
    <name evidence="3" type="ORF">MFFC18_27060</name>
</gene>
<feature type="domain" description="CAAX prenyl protease 2/Lysostaphin resistance protein A-like" evidence="2">
    <location>
        <begin position="248"/>
        <end position="326"/>
    </location>
</feature>
<feature type="transmembrane region" description="Helical" evidence="1">
    <location>
        <begin position="293"/>
        <end position="308"/>
    </location>
</feature>
<keyword evidence="1" id="KW-0472">Membrane</keyword>
<dbReference type="InterPro" id="IPR052710">
    <property type="entry name" value="CAAX_protease"/>
</dbReference>
<accession>A0A5B9PJI8</accession>
<dbReference type="PANTHER" id="PTHR36435">
    <property type="entry name" value="SLR1288 PROTEIN"/>
    <property type="match status" value="1"/>
</dbReference>
<reference evidence="3 4" key="1">
    <citation type="submission" date="2019-08" db="EMBL/GenBank/DDBJ databases">
        <title>Deep-cultivation of Planctomycetes and their phenomic and genomic characterization uncovers novel biology.</title>
        <authorList>
            <person name="Wiegand S."/>
            <person name="Jogler M."/>
            <person name="Boedeker C."/>
            <person name="Pinto D."/>
            <person name="Vollmers J."/>
            <person name="Rivas-Marin E."/>
            <person name="Kohn T."/>
            <person name="Peeters S.H."/>
            <person name="Heuer A."/>
            <person name="Rast P."/>
            <person name="Oberbeckmann S."/>
            <person name="Bunk B."/>
            <person name="Jeske O."/>
            <person name="Meyerdierks A."/>
            <person name="Storesund J.E."/>
            <person name="Kallscheuer N."/>
            <person name="Luecker S."/>
            <person name="Lage O.M."/>
            <person name="Pohl T."/>
            <person name="Merkel B.J."/>
            <person name="Hornburger P."/>
            <person name="Mueller R.-W."/>
            <person name="Bruemmer F."/>
            <person name="Labrenz M."/>
            <person name="Spormann A.M."/>
            <person name="Op den Camp H."/>
            <person name="Overmann J."/>
            <person name="Amann R."/>
            <person name="Jetten M.S.M."/>
            <person name="Mascher T."/>
            <person name="Medema M.H."/>
            <person name="Devos D.P."/>
            <person name="Kaster A.-K."/>
            <person name="Ovreas L."/>
            <person name="Rohde M."/>
            <person name="Galperin M.Y."/>
            <person name="Jogler C."/>
        </authorList>
    </citation>
    <scope>NUCLEOTIDE SEQUENCE [LARGE SCALE GENOMIC DNA]</scope>
    <source>
        <strain evidence="3 4">FC18</strain>
    </source>
</reference>
<feature type="transmembrane region" description="Helical" evidence="1">
    <location>
        <begin position="210"/>
        <end position="228"/>
    </location>
</feature>
<sequence>MCERVCRTCSTVDLNYGFSDGQTQRQLNMLTAFAIVQYSILAICLALWSIRISAYRPLFGTQRREEFMLPRMQQVSPVGMVDIFVTVLLWFCLQSVGLILVPLLMGISFEQLQDPESLSPRQLLEFSGWMALLQLLSTFAAAAYLLIRHRRVGWLGSGKWLGNDVLLGIVSSLMLIPVVMLIQLVVTQLIPYTHPTLDSLTENFTGATAIWAWIAAVGVAPLAEEFFFRGLIQGWLQRAFDYDEPKAWFSGGVVEESTAREFANGYFKQLQFWAPILITSIAFAGVHMGQGPAPIPLFFLSIGIGYVFRKSGSLWPCVIVHMLLNSLSLTMLTLGVMYPELMPADVEPAPALVW</sequence>
<dbReference type="InterPro" id="IPR003675">
    <property type="entry name" value="Rce1/LyrA-like_dom"/>
</dbReference>
<evidence type="ECO:0000313" key="3">
    <source>
        <dbReference type="EMBL" id="QEG22821.1"/>
    </source>
</evidence>
<dbReference type="AlphaFoldDB" id="A0A5B9PJI8"/>
<feature type="transmembrane region" description="Helical" evidence="1">
    <location>
        <begin position="270"/>
        <end position="287"/>
    </location>
</feature>
<keyword evidence="1" id="KW-1133">Transmembrane helix</keyword>
<feature type="transmembrane region" description="Helical" evidence="1">
    <location>
        <begin position="75"/>
        <end position="106"/>
    </location>
</feature>
<organism evidence="3 4">
    <name type="scientific">Mariniblastus fucicola</name>
    <dbReference type="NCBI Taxonomy" id="980251"/>
    <lineage>
        <taxon>Bacteria</taxon>
        <taxon>Pseudomonadati</taxon>
        <taxon>Planctomycetota</taxon>
        <taxon>Planctomycetia</taxon>
        <taxon>Pirellulales</taxon>
        <taxon>Pirellulaceae</taxon>
        <taxon>Mariniblastus</taxon>
    </lineage>
</organism>
<evidence type="ECO:0000256" key="1">
    <source>
        <dbReference type="SAM" id="Phobius"/>
    </source>
</evidence>
<dbReference type="GO" id="GO:0004175">
    <property type="term" value="F:endopeptidase activity"/>
    <property type="evidence" value="ECO:0007669"/>
    <property type="project" value="UniProtKB-ARBA"/>
</dbReference>
<dbReference type="OrthoDB" id="258511at2"/>
<dbReference type="EMBL" id="CP042912">
    <property type="protein sequence ID" value="QEG22821.1"/>
    <property type="molecule type" value="Genomic_DNA"/>
</dbReference>
<dbReference type="GO" id="GO:0080120">
    <property type="term" value="P:CAAX-box protein maturation"/>
    <property type="evidence" value="ECO:0007669"/>
    <property type="project" value="UniProtKB-ARBA"/>
</dbReference>
<feature type="transmembrane region" description="Helical" evidence="1">
    <location>
        <begin position="166"/>
        <end position="190"/>
    </location>
</feature>
<protein>
    <submittedName>
        <fullName evidence="3">CAAX amino terminal protease self-immunity</fullName>
    </submittedName>
</protein>
<dbReference type="KEGG" id="mff:MFFC18_27060"/>
<feature type="domain" description="CAAX prenyl protease 2/Lysostaphin resistance protein A-like" evidence="2">
    <location>
        <begin position="208"/>
        <end position="239"/>
    </location>
</feature>
<dbReference type="GO" id="GO:0006508">
    <property type="term" value="P:proteolysis"/>
    <property type="evidence" value="ECO:0007669"/>
    <property type="project" value="UniProtKB-KW"/>
</dbReference>
<feature type="transmembrane region" description="Helical" evidence="1">
    <location>
        <begin position="35"/>
        <end position="54"/>
    </location>
</feature>
<keyword evidence="3" id="KW-0378">Hydrolase</keyword>
<keyword evidence="3" id="KW-0645">Protease</keyword>
<name>A0A5B9PJI8_9BACT</name>
<dbReference type="STRING" id="980251.GCA_001642875_01495"/>
<proteinExistence type="predicted"/>
<keyword evidence="1" id="KW-0812">Transmembrane</keyword>
<evidence type="ECO:0000313" key="4">
    <source>
        <dbReference type="Proteomes" id="UP000322214"/>
    </source>
</evidence>